<dbReference type="PANTHER" id="PTHR30537">
    <property type="entry name" value="HTH-TYPE TRANSCRIPTIONAL REGULATOR"/>
    <property type="match status" value="1"/>
</dbReference>
<organism evidence="6 7">
    <name type="scientific">Sedimentitalea nanhaiensis</name>
    <dbReference type="NCBI Taxonomy" id="999627"/>
    <lineage>
        <taxon>Bacteria</taxon>
        <taxon>Pseudomonadati</taxon>
        <taxon>Pseudomonadota</taxon>
        <taxon>Alphaproteobacteria</taxon>
        <taxon>Rhodobacterales</taxon>
        <taxon>Paracoccaceae</taxon>
        <taxon>Sedimentitalea</taxon>
    </lineage>
</organism>
<dbReference type="AlphaFoldDB" id="A0A1I7BVJ2"/>
<sequence length="351" mass="38390">MALLMRCPRPDANLAGSFVQAERDTAKSLTTQGDLCYWFEHAVLYKSLVNQPGFSQVDKLSVMHAFRRIVERGSFARAAEDLGVSPALLSREVKLLEESLGSTLLTRTTRSMSLTDAGRLYFDEAISILDAVTTIENRIRDGAGAVRGHLKVNASSSFGQTVIAPFLPGFLEAYPDLRLTLSLDDRVVDMVEGGFDVSIRIRAAMPDSALVARKIGTMRQRIFASPAYLEQAGVPQDPEDIRKHRVVGFLLADHLMTWTLTGPSDTRALDLDPKVRAGNSLVLRDLLIAGQGIGTLPDFVSDGPEARGDLVRVLPGWELPAPEIFAVTASRLGMDTKVTAFLDHLWTALRS</sequence>
<dbReference type="GO" id="GO:0003700">
    <property type="term" value="F:DNA-binding transcription factor activity"/>
    <property type="evidence" value="ECO:0007669"/>
    <property type="project" value="InterPro"/>
</dbReference>
<evidence type="ECO:0000313" key="6">
    <source>
        <dbReference type="EMBL" id="SFT91150.1"/>
    </source>
</evidence>
<dbReference type="RefSeq" id="WP_245601499.1">
    <property type="nucleotide sequence ID" value="NZ_FPAW01000012.1"/>
</dbReference>
<dbReference type="Gene3D" id="1.10.10.10">
    <property type="entry name" value="Winged helix-like DNA-binding domain superfamily/Winged helix DNA-binding domain"/>
    <property type="match status" value="1"/>
</dbReference>
<dbReference type="InterPro" id="IPR036390">
    <property type="entry name" value="WH_DNA-bd_sf"/>
</dbReference>
<protein>
    <submittedName>
        <fullName evidence="6">DNA-binding transcriptional regulator, LysR family</fullName>
    </submittedName>
</protein>
<reference evidence="6 7" key="1">
    <citation type="submission" date="2016-10" db="EMBL/GenBank/DDBJ databases">
        <authorList>
            <person name="de Groot N.N."/>
        </authorList>
    </citation>
    <scope>NUCLEOTIDE SEQUENCE [LARGE SCALE GENOMIC DNA]</scope>
    <source>
        <strain evidence="6 7">CGMCC 1.10959</strain>
    </source>
</reference>
<dbReference type="EMBL" id="FPAW01000012">
    <property type="protein sequence ID" value="SFT91150.1"/>
    <property type="molecule type" value="Genomic_DNA"/>
</dbReference>
<dbReference type="InterPro" id="IPR036388">
    <property type="entry name" value="WH-like_DNA-bd_sf"/>
</dbReference>
<accession>A0A1I7BVJ2</accession>
<dbReference type="GO" id="GO:0003677">
    <property type="term" value="F:DNA binding"/>
    <property type="evidence" value="ECO:0007669"/>
    <property type="project" value="UniProtKB-KW"/>
</dbReference>
<dbReference type="PROSITE" id="PS50931">
    <property type="entry name" value="HTH_LYSR"/>
    <property type="match status" value="1"/>
</dbReference>
<evidence type="ECO:0000259" key="5">
    <source>
        <dbReference type="PROSITE" id="PS50931"/>
    </source>
</evidence>
<dbReference type="STRING" id="999627.SAMN05216236_11266"/>
<gene>
    <name evidence="6" type="ORF">SAMN05216236_11266</name>
</gene>
<comment type="similarity">
    <text evidence="1">Belongs to the LysR transcriptional regulatory family.</text>
</comment>
<evidence type="ECO:0000256" key="2">
    <source>
        <dbReference type="ARBA" id="ARBA00023015"/>
    </source>
</evidence>
<dbReference type="PANTHER" id="PTHR30537:SF5">
    <property type="entry name" value="HTH-TYPE TRANSCRIPTIONAL ACTIVATOR TTDR-RELATED"/>
    <property type="match status" value="1"/>
</dbReference>
<evidence type="ECO:0000256" key="3">
    <source>
        <dbReference type="ARBA" id="ARBA00023125"/>
    </source>
</evidence>
<keyword evidence="2" id="KW-0805">Transcription regulation</keyword>
<name>A0A1I7BVJ2_9RHOB</name>
<dbReference type="InterPro" id="IPR000847">
    <property type="entry name" value="LysR_HTH_N"/>
</dbReference>
<dbReference type="Pfam" id="PF00126">
    <property type="entry name" value="HTH_1"/>
    <property type="match status" value="1"/>
</dbReference>
<dbReference type="InterPro" id="IPR005119">
    <property type="entry name" value="LysR_subst-bd"/>
</dbReference>
<feature type="domain" description="HTH lysR-type" evidence="5">
    <location>
        <begin position="58"/>
        <end position="115"/>
    </location>
</feature>
<keyword evidence="3 6" id="KW-0238">DNA-binding</keyword>
<proteinExistence type="inferred from homology"/>
<evidence type="ECO:0000313" key="7">
    <source>
        <dbReference type="Proteomes" id="UP000182466"/>
    </source>
</evidence>
<keyword evidence="7" id="KW-1185">Reference proteome</keyword>
<dbReference type="FunFam" id="1.10.10.10:FF:000001">
    <property type="entry name" value="LysR family transcriptional regulator"/>
    <property type="match status" value="1"/>
</dbReference>
<keyword evidence="4" id="KW-0804">Transcription</keyword>
<dbReference type="Pfam" id="PF03466">
    <property type="entry name" value="LysR_substrate"/>
    <property type="match status" value="1"/>
</dbReference>
<dbReference type="InterPro" id="IPR058163">
    <property type="entry name" value="LysR-type_TF_proteobact-type"/>
</dbReference>
<dbReference type="SUPFAM" id="SSF53850">
    <property type="entry name" value="Periplasmic binding protein-like II"/>
    <property type="match status" value="1"/>
</dbReference>
<dbReference type="CDD" id="cd08422">
    <property type="entry name" value="PBP2_CrgA_like"/>
    <property type="match status" value="1"/>
</dbReference>
<dbReference type="Proteomes" id="UP000182466">
    <property type="component" value="Unassembled WGS sequence"/>
</dbReference>
<evidence type="ECO:0000256" key="4">
    <source>
        <dbReference type="ARBA" id="ARBA00023163"/>
    </source>
</evidence>
<dbReference type="SUPFAM" id="SSF46785">
    <property type="entry name" value="Winged helix' DNA-binding domain"/>
    <property type="match status" value="1"/>
</dbReference>
<dbReference type="Gene3D" id="3.40.190.290">
    <property type="match status" value="1"/>
</dbReference>
<dbReference type="eggNOG" id="COG0583">
    <property type="taxonomic scope" value="Bacteria"/>
</dbReference>
<evidence type="ECO:0000256" key="1">
    <source>
        <dbReference type="ARBA" id="ARBA00009437"/>
    </source>
</evidence>